<dbReference type="Pfam" id="PF01926">
    <property type="entry name" value="MMR_HSR1"/>
    <property type="match status" value="1"/>
</dbReference>
<accession>A0A8T0K0B3</accession>
<dbReference type="PROSITE" id="PS51705">
    <property type="entry name" value="G_HFLX"/>
    <property type="match status" value="1"/>
</dbReference>
<dbReference type="Gene3D" id="3.40.50.300">
    <property type="entry name" value="P-loop containing nucleotide triphosphate hydrolases"/>
    <property type="match status" value="1"/>
</dbReference>
<dbReference type="NCBIfam" id="TIGR03156">
    <property type="entry name" value="GTP_HflX"/>
    <property type="match status" value="1"/>
</dbReference>
<dbReference type="Pfam" id="PF16360">
    <property type="entry name" value="GTP-bdg_M"/>
    <property type="match status" value="1"/>
</dbReference>
<dbReference type="EMBL" id="JABFOF010000007">
    <property type="protein sequence ID" value="KAG2390524.1"/>
    <property type="molecule type" value="Genomic_DNA"/>
</dbReference>
<dbReference type="InterPro" id="IPR045498">
    <property type="entry name" value="HflX_C"/>
</dbReference>
<proteinExistence type="inferred from homology"/>
<dbReference type="Pfam" id="PF13167">
    <property type="entry name" value="GTP-bdg_N"/>
    <property type="match status" value="1"/>
</dbReference>
<dbReference type="HAMAP" id="MF_00900">
    <property type="entry name" value="GTPase_HflX"/>
    <property type="match status" value="1"/>
</dbReference>
<dbReference type="PANTHER" id="PTHR10229">
    <property type="entry name" value="GTP-BINDING PROTEIN HFLX"/>
    <property type="match status" value="1"/>
</dbReference>
<dbReference type="GO" id="GO:0043022">
    <property type="term" value="F:ribosome binding"/>
    <property type="evidence" value="ECO:0007669"/>
    <property type="project" value="TreeGrafter"/>
</dbReference>
<dbReference type="InterPro" id="IPR005225">
    <property type="entry name" value="Small_GTP-bd"/>
</dbReference>
<dbReference type="AlphaFoldDB" id="A0A8T0K0B3"/>
<sequence length="554" mass="62157">MSGAAILYGALIHPSSPLIQQQRYHYISPPIPIRPLCISPLTTAIVSTTSVLQRDSAVELASSSPSIDSNDTVSPQNETVELETERHTDETVPRPLSSEYKGTRLRKKKDDDVVSDNRFKLRNGREVSTGYSFFFLCVERKNDVQDFGIEESLSELAQLADTAGLLVVGSTYQKLTSPNPRTYIGSGKVSEIKSAIHALGVETVIFDDELSAGLLEMVIKNLIGARRDIHVNAIIYYFFYGNCATWKRFLKEVSPVSLAQMEYQLPRLTKMWTHLERQAGGKVKGMGEKQIEVDKRILRNQIGILKKELESVRKHRKQYRNRRFSVPVPVVSLVGYTNAGKSTLLNQLTGADVLAEDKLFATLDPTTRRVQMKNGKEFLLTDTVGFIQKLPTTLVAAFRATLEEISESSLMVHVVDISHPLAEQQINAVDKVLSELDVSSIPKLMVWNKVDKVSDPHKLRLEAEKRDDVVCISAISGDGLQEFCNKVQDRLKDSMVWVEALLPFENGDLLSTIHQVGMVEKIEYTEQGTYIKAHVPLRFARMLTPMRQLCVSRP</sequence>
<keyword evidence="3" id="KW-0460">Magnesium</keyword>
<dbReference type="PRINTS" id="PR00326">
    <property type="entry name" value="GTP1OBG"/>
</dbReference>
<dbReference type="InterPro" id="IPR030394">
    <property type="entry name" value="G_HFLX_dom"/>
</dbReference>
<comment type="caution">
    <text evidence="7">The sequence shown here is derived from an EMBL/GenBank/DDBJ whole genome shotgun (WGS) entry which is preliminary data.</text>
</comment>
<feature type="compositionally biased region" description="Polar residues" evidence="5">
    <location>
        <begin position="61"/>
        <end position="79"/>
    </location>
</feature>
<name>A0A8T0K0B3_PHAAN</name>
<dbReference type="FunFam" id="3.40.50.300:FF:000173">
    <property type="entry name" value="GTPase HflX"/>
    <property type="match status" value="1"/>
</dbReference>
<keyword evidence="4" id="KW-0342">GTP-binding</keyword>
<evidence type="ECO:0000256" key="1">
    <source>
        <dbReference type="ARBA" id="ARBA00022723"/>
    </source>
</evidence>
<keyword evidence="2" id="KW-0547">Nucleotide-binding</keyword>
<dbReference type="Gene3D" id="6.10.250.2860">
    <property type="match status" value="1"/>
</dbReference>
<evidence type="ECO:0000313" key="7">
    <source>
        <dbReference type="EMBL" id="KAG2390524.1"/>
    </source>
</evidence>
<evidence type="ECO:0000256" key="4">
    <source>
        <dbReference type="ARBA" id="ARBA00023134"/>
    </source>
</evidence>
<dbReference type="SUPFAM" id="SSF52540">
    <property type="entry name" value="P-loop containing nucleoside triphosphate hydrolases"/>
    <property type="match status" value="1"/>
</dbReference>
<dbReference type="InterPro" id="IPR027417">
    <property type="entry name" value="P-loop_NTPase"/>
</dbReference>
<dbReference type="InterPro" id="IPR042108">
    <property type="entry name" value="GTPase_HflX_N_sf"/>
</dbReference>
<evidence type="ECO:0000256" key="3">
    <source>
        <dbReference type="ARBA" id="ARBA00022842"/>
    </source>
</evidence>
<dbReference type="InterPro" id="IPR016496">
    <property type="entry name" value="GTPase_HflX"/>
</dbReference>
<dbReference type="PANTHER" id="PTHR10229:SF0">
    <property type="entry name" value="GTP-BINDING PROTEIN 6-RELATED"/>
    <property type="match status" value="1"/>
</dbReference>
<dbReference type="InterPro" id="IPR032305">
    <property type="entry name" value="GTP-bd_M"/>
</dbReference>
<dbReference type="GO" id="GO:0046872">
    <property type="term" value="F:metal ion binding"/>
    <property type="evidence" value="ECO:0007669"/>
    <property type="project" value="UniProtKB-KW"/>
</dbReference>
<dbReference type="CDD" id="cd01878">
    <property type="entry name" value="HflX"/>
    <property type="match status" value="1"/>
</dbReference>
<dbReference type="Pfam" id="PF19275">
    <property type="entry name" value="HflX_C"/>
    <property type="match status" value="1"/>
</dbReference>
<dbReference type="Proteomes" id="UP000743370">
    <property type="component" value="Unassembled WGS sequence"/>
</dbReference>
<dbReference type="GO" id="GO:0005737">
    <property type="term" value="C:cytoplasm"/>
    <property type="evidence" value="ECO:0007669"/>
    <property type="project" value="TreeGrafter"/>
</dbReference>
<evidence type="ECO:0000256" key="5">
    <source>
        <dbReference type="SAM" id="MobiDB-lite"/>
    </source>
</evidence>
<dbReference type="GO" id="GO:0005525">
    <property type="term" value="F:GTP binding"/>
    <property type="evidence" value="ECO:0007669"/>
    <property type="project" value="UniProtKB-KW"/>
</dbReference>
<protein>
    <submittedName>
        <fullName evidence="7">GTP-binding protein</fullName>
    </submittedName>
</protein>
<evidence type="ECO:0000313" key="8">
    <source>
        <dbReference type="Proteomes" id="UP000743370"/>
    </source>
</evidence>
<feature type="domain" description="Hflx-type G" evidence="6">
    <location>
        <begin position="329"/>
        <end position="495"/>
    </location>
</feature>
<feature type="compositionally biased region" description="Basic and acidic residues" evidence="5">
    <location>
        <begin position="83"/>
        <end position="92"/>
    </location>
</feature>
<keyword evidence="1" id="KW-0479">Metal-binding</keyword>
<feature type="region of interest" description="Disordered" evidence="5">
    <location>
        <begin position="60"/>
        <end position="104"/>
    </location>
</feature>
<dbReference type="InterPro" id="IPR006073">
    <property type="entry name" value="GTP-bd"/>
</dbReference>
<dbReference type="InterPro" id="IPR025121">
    <property type="entry name" value="GTPase_HflX_N"/>
</dbReference>
<dbReference type="NCBIfam" id="TIGR00231">
    <property type="entry name" value="small_GTP"/>
    <property type="match status" value="1"/>
</dbReference>
<organism evidence="7 8">
    <name type="scientific">Phaseolus angularis</name>
    <name type="common">Azuki bean</name>
    <name type="synonym">Vigna angularis</name>
    <dbReference type="NCBI Taxonomy" id="3914"/>
    <lineage>
        <taxon>Eukaryota</taxon>
        <taxon>Viridiplantae</taxon>
        <taxon>Streptophyta</taxon>
        <taxon>Embryophyta</taxon>
        <taxon>Tracheophyta</taxon>
        <taxon>Spermatophyta</taxon>
        <taxon>Magnoliopsida</taxon>
        <taxon>eudicotyledons</taxon>
        <taxon>Gunneridae</taxon>
        <taxon>Pentapetalae</taxon>
        <taxon>rosids</taxon>
        <taxon>fabids</taxon>
        <taxon>Fabales</taxon>
        <taxon>Fabaceae</taxon>
        <taxon>Papilionoideae</taxon>
        <taxon>50 kb inversion clade</taxon>
        <taxon>NPAAA clade</taxon>
        <taxon>indigoferoid/millettioid clade</taxon>
        <taxon>Phaseoleae</taxon>
        <taxon>Vigna</taxon>
    </lineage>
</organism>
<gene>
    <name evidence="7" type="ORF">HKW66_Vig0220700</name>
</gene>
<evidence type="ECO:0000256" key="2">
    <source>
        <dbReference type="ARBA" id="ARBA00022741"/>
    </source>
</evidence>
<evidence type="ECO:0000259" key="6">
    <source>
        <dbReference type="PROSITE" id="PS51705"/>
    </source>
</evidence>
<dbReference type="Gene3D" id="3.40.50.11060">
    <property type="entry name" value="GTPase HflX, N-terminal domain"/>
    <property type="match status" value="1"/>
</dbReference>
<reference evidence="7 8" key="1">
    <citation type="submission" date="2020-05" db="EMBL/GenBank/DDBJ databases">
        <title>Vigna angularis (adzuki bean) Var. LongXiaoDou No. 4 denovo assembly.</title>
        <authorList>
            <person name="Xiang H."/>
        </authorList>
    </citation>
    <scope>NUCLEOTIDE SEQUENCE [LARGE SCALE GENOMIC DNA]</scope>
    <source>
        <tissue evidence="7">Leaf</tissue>
    </source>
</reference>